<comment type="caution">
    <text evidence="2">The sequence shown here is derived from an EMBL/GenBank/DDBJ whole genome shotgun (WGS) entry which is preliminary data.</text>
</comment>
<feature type="compositionally biased region" description="Acidic residues" evidence="1">
    <location>
        <begin position="158"/>
        <end position="171"/>
    </location>
</feature>
<organism evidence="2 3">
    <name type="scientific">Apiosordaria backusii</name>
    <dbReference type="NCBI Taxonomy" id="314023"/>
    <lineage>
        <taxon>Eukaryota</taxon>
        <taxon>Fungi</taxon>
        <taxon>Dikarya</taxon>
        <taxon>Ascomycota</taxon>
        <taxon>Pezizomycotina</taxon>
        <taxon>Sordariomycetes</taxon>
        <taxon>Sordariomycetidae</taxon>
        <taxon>Sordariales</taxon>
        <taxon>Lasiosphaeriaceae</taxon>
        <taxon>Apiosordaria</taxon>
    </lineage>
</organism>
<dbReference type="AlphaFoldDB" id="A0AA40E8T5"/>
<feature type="compositionally biased region" description="Basic and acidic residues" evidence="1">
    <location>
        <begin position="93"/>
        <end position="104"/>
    </location>
</feature>
<evidence type="ECO:0000313" key="3">
    <source>
        <dbReference type="Proteomes" id="UP001172159"/>
    </source>
</evidence>
<feature type="compositionally biased region" description="Basic and acidic residues" evidence="1">
    <location>
        <begin position="1"/>
        <end position="16"/>
    </location>
</feature>
<feature type="region of interest" description="Disordered" evidence="1">
    <location>
        <begin position="93"/>
        <end position="171"/>
    </location>
</feature>
<name>A0AA40E8T5_9PEZI</name>
<gene>
    <name evidence="2" type="ORF">B0T21DRAFT_413957</name>
</gene>
<accession>A0AA40E8T5</accession>
<evidence type="ECO:0000256" key="1">
    <source>
        <dbReference type="SAM" id="MobiDB-lite"/>
    </source>
</evidence>
<dbReference type="EMBL" id="JAUKTV010000010">
    <property type="protein sequence ID" value="KAK0726633.1"/>
    <property type="molecule type" value="Genomic_DNA"/>
</dbReference>
<protein>
    <submittedName>
        <fullName evidence="2">Uncharacterized protein</fullName>
    </submittedName>
</protein>
<reference evidence="2" key="1">
    <citation type="submission" date="2023-06" db="EMBL/GenBank/DDBJ databases">
        <title>Genome-scale phylogeny and comparative genomics of the fungal order Sordariales.</title>
        <authorList>
            <consortium name="Lawrence Berkeley National Laboratory"/>
            <person name="Hensen N."/>
            <person name="Bonometti L."/>
            <person name="Westerberg I."/>
            <person name="Brannstrom I.O."/>
            <person name="Guillou S."/>
            <person name="Cros-Aarteil S."/>
            <person name="Calhoun S."/>
            <person name="Haridas S."/>
            <person name="Kuo A."/>
            <person name="Mondo S."/>
            <person name="Pangilinan J."/>
            <person name="Riley R."/>
            <person name="Labutti K."/>
            <person name="Andreopoulos B."/>
            <person name="Lipzen A."/>
            <person name="Chen C."/>
            <person name="Yanf M."/>
            <person name="Daum C."/>
            <person name="Ng V."/>
            <person name="Clum A."/>
            <person name="Steindorff A."/>
            <person name="Ohm R."/>
            <person name="Martin F."/>
            <person name="Silar P."/>
            <person name="Natvig D."/>
            <person name="Lalanne C."/>
            <person name="Gautier V."/>
            <person name="Ament-Velasquez S.L."/>
            <person name="Kruys A."/>
            <person name="Hutchinson M.I."/>
            <person name="Powell A.J."/>
            <person name="Barry K."/>
            <person name="Miller A.N."/>
            <person name="Grigoriev I.V."/>
            <person name="Debuchy R."/>
            <person name="Gladieux P."/>
            <person name="Thoren M.H."/>
            <person name="Johannesson H."/>
        </authorList>
    </citation>
    <scope>NUCLEOTIDE SEQUENCE</scope>
    <source>
        <strain evidence="2">CBS 540.89</strain>
    </source>
</reference>
<sequence>MQPQEHADNHVVESKEVSNTQDVSEDEFSDYELIDCESGEEANGDEEEEVRRFLREHAPKVRQALEEAARIYGPIIRAQIAEDKAKKAAEKAAKVEQAEKERRTNLTPEEMARRKKKNEKVRERKKKRRAELAVEEEKEREERRRKIIQKIKERQVEEGGESDIEITLEYP</sequence>
<feature type="region of interest" description="Disordered" evidence="1">
    <location>
        <begin position="1"/>
        <end position="48"/>
    </location>
</feature>
<proteinExistence type="predicted"/>
<feature type="compositionally biased region" description="Acidic residues" evidence="1">
    <location>
        <begin position="23"/>
        <end position="48"/>
    </location>
</feature>
<dbReference type="Proteomes" id="UP001172159">
    <property type="component" value="Unassembled WGS sequence"/>
</dbReference>
<feature type="compositionally biased region" description="Basic residues" evidence="1">
    <location>
        <begin position="113"/>
        <end position="129"/>
    </location>
</feature>
<keyword evidence="3" id="KW-1185">Reference proteome</keyword>
<feature type="compositionally biased region" description="Basic and acidic residues" evidence="1">
    <location>
        <begin position="130"/>
        <end position="157"/>
    </location>
</feature>
<evidence type="ECO:0000313" key="2">
    <source>
        <dbReference type="EMBL" id="KAK0726633.1"/>
    </source>
</evidence>